<dbReference type="GO" id="GO:0004497">
    <property type="term" value="F:monooxygenase activity"/>
    <property type="evidence" value="ECO:0007669"/>
    <property type="project" value="UniProtKB-KW"/>
</dbReference>
<keyword evidence="6 8" id="KW-0503">Monooxygenase</keyword>
<dbReference type="InterPro" id="IPR001128">
    <property type="entry name" value="Cyt_P450"/>
</dbReference>
<keyword evidence="4 8" id="KW-0560">Oxidoreductase</keyword>
<dbReference type="PROSITE" id="PS00086">
    <property type="entry name" value="CYTOCHROME_P450"/>
    <property type="match status" value="1"/>
</dbReference>
<evidence type="ECO:0000313" key="9">
    <source>
        <dbReference type="EMBL" id="PHT50249.1"/>
    </source>
</evidence>
<proteinExistence type="inferred from homology"/>
<dbReference type="InterPro" id="IPR017972">
    <property type="entry name" value="Cyt_P450_CS"/>
</dbReference>
<evidence type="ECO:0008006" key="11">
    <source>
        <dbReference type="Google" id="ProtNLM"/>
    </source>
</evidence>
<reference evidence="9 10" key="1">
    <citation type="journal article" date="2017" name="Genome Biol.">
        <title>New reference genome sequences of hot pepper reveal the massive evolution of plant disease-resistance genes by retroduplication.</title>
        <authorList>
            <person name="Kim S."/>
            <person name="Park J."/>
            <person name="Yeom S.I."/>
            <person name="Kim Y.M."/>
            <person name="Seo E."/>
            <person name="Kim K.T."/>
            <person name="Kim M.S."/>
            <person name="Lee J.M."/>
            <person name="Cheong K."/>
            <person name="Shin H.S."/>
            <person name="Kim S.B."/>
            <person name="Han K."/>
            <person name="Lee J."/>
            <person name="Park M."/>
            <person name="Lee H.A."/>
            <person name="Lee H.Y."/>
            <person name="Lee Y."/>
            <person name="Oh S."/>
            <person name="Lee J.H."/>
            <person name="Choi E."/>
            <person name="Choi E."/>
            <person name="Lee S.E."/>
            <person name="Jeon J."/>
            <person name="Kim H."/>
            <person name="Choi G."/>
            <person name="Song H."/>
            <person name="Lee J."/>
            <person name="Lee S.C."/>
            <person name="Kwon J.K."/>
            <person name="Lee H.Y."/>
            <person name="Koo N."/>
            <person name="Hong Y."/>
            <person name="Kim R.W."/>
            <person name="Kang W.H."/>
            <person name="Huh J.H."/>
            <person name="Kang B.C."/>
            <person name="Yang T.J."/>
            <person name="Lee Y.H."/>
            <person name="Bennetzen J.L."/>
            <person name="Choi D."/>
        </authorList>
    </citation>
    <scope>NUCLEOTIDE SEQUENCE [LARGE SCALE GENOMIC DNA]</scope>
    <source>
        <strain evidence="10">cv. PBC81</strain>
    </source>
</reference>
<dbReference type="EMBL" id="MLFT02000004">
    <property type="protein sequence ID" value="PHT50249.1"/>
    <property type="molecule type" value="Genomic_DNA"/>
</dbReference>
<dbReference type="SUPFAM" id="SSF48264">
    <property type="entry name" value="Cytochrome P450"/>
    <property type="match status" value="1"/>
</dbReference>
<evidence type="ECO:0000256" key="1">
    <source>
        <dbReference type="ARBA" id="ARBA00010617"/>
    </source>
</evidence>
<dbReference type="PANTHER" id="PTHR47947">
    <property type="entry name" value="CYTOCHROME P450 82C3-RELATED"/>
    <property type="match status" value="1"/>
</dbReference>
<keyword evidence="10" id="KW-1185">Reference proteome</keyword>
<dbReference type="OrthoDB" id="1055148at2759"/>
<reference evidence="10" key="2">
    <citation type="journal article" date="2017" name="J. Anim. Genet.">
        <title>Multiple reference genome sequences of hot pepper reveal the massive evolution of plant disease resistance genes by retroduplication.</title>
        <authorList>
            <person name="Kim S."/>
            <person name="Park J."/>
            <person name="Yeom S.-I."/>
            <person name="Kim Y.-M."/>
            <person name="Seo E."/>
            <person name="Kim K.-T."/>
            <person name="Kim M.-S."/>
            <person name="Lee J.M."/>
            <person name="Cheong K."/>
            <person name="Shin H.-S."/>
            <person name="Kim S.-B."/>
            <person name="Han K."/>
            <person name="Lee J."/>
            <person name="Park M."/>
            <person name="Lee H.-A."/>
            <person name="Lee H.-Y."/>
            <person name="Lee Y."/>
            <person name="Oh S."/>
            <person name="Lee J.H."/>
            <person name="Choi E."/>
            <person name="Choi E."/>
            <person name="Lee S.E."/>
            <person name="Jeon J."/>
            <person name="Kim H."/>
            <person name="Choi G."/>
            <person name="Song H."/>
            <person name="Lee J."/>
            <person name="Lee S.-C."/>
            <person name="Kwon J.-K."/>
            <person name="Lee H.-Y."/>
            <person name="Koo N."/>
            <person name="Hong Y."/>
            <person name="Kim R.W."/>
            <person name="Kang W.-H."/>
            <person name="Huh J.H."/>
            <person name="Kang B.-C."/>
            <person name="Yang T.-J."/>
            <person name="Lee Y.-H."/>
            <person name="Bennetzen J.L."/>
            <person name="Choi D."/>
        </authorList>
    </citation>
    <scope>NUCLEOTIDE SEQUENCE [LARGE SCALE GENOMIC DNA]</scope>
    <source>
        <strain evidence="10">cv. PBC81</strain>
    </source>
</reference>
<dbReference type="FunFam" id="1.10.630.10:FF:000081">
    <property type="entry name" value="Cytochrome P450 CYP81N5"/>
    <property type="match status" value="1"/>
</dbReference>
<dbReference type="PANTHER" id="PTHR47947:SF13">
    <property type="entry name" value="CYTOCHROME P450, FAMILY 81, SUBFAMILY K, POLYPEPTIDE 1-RELATED"/>
    <property type="match status" value="1"/>
</dbReference>
<evidence type="ECO:0000256" key="8">
    <source>
        <dbReference type="RuleBase" id="RU000461"/>
    </source>
</evidence>
<dbReference type="InterPro" id="IPR036396">
    <property type="entry name" value="Cyt_P450_sf"/>
</dbReference>
<evidence type="ECO:0000256" key="5">
    <source>
        <dbReference type="ARBA" id="ARBA00023004"/>
    </source>
</evidence>
<evidence type="ECO:0000256" key="4">
    <source>
        <dbReference type="ARBA" id="ARBA00023002"/>
    </source>
</evidence>
<feature type="binding site" description="axial binding residue" evidence="7">
    <location>
        <position position="602"/>
    </location>
    <ligand>
        <name>heme</name>
        <dbReference type="ChEBI" id="CHEBI:30413"/>
    </ligand>
    <ligandPart>
        <name>Fe</name>
        <dbReference type="ChEBI" id="CHEBI:18248"/>
    </ligandPart>
</feature>
<dbReference type="GO" id="GO:0005506">
    <property type="term" value="F:iron ion binding"/>
    <property type="evidence" value="ECO:0007669"/>
    <property type="project" value="InterPro"/>
</dbReference>
<dbReference type="GO" id="GO:0020037">
    <property type="term" value="F:heme binding"/>
    <property type="evidence" value="ECO:0007669"/>
    <property type="project" value="InterPro"/>
</dbReference>
<evidence type="ECO:0000256" key="3">
    <source>
        <dbReference type="ARBA" id="ARBA00022723"/>
    </source>
</evidence>
<protein>
    <recommendedName>
        <fullName evidence="11">Isoflavone 2'-hydroxylase</fullName>
    </recommendedName>
</protein>
<name>A0A2G2WYJ5_CAPBA</name>
<dbReference type="GO" id="GO:0016705">
    <property type="term" value="F:oxidoreductase activity, acting on paired donors, with incorporation or reduction of molecular oxygen"/>
    <property type="evidence" value="ECO:0007669"/>
    <property type="project" value="InterPro"/>
</dbReference>
<dbReference type="AlphaFoldDB" id="A0A2G2WYJ5"/>
<comment type="caution">
    <text evidence="9">The sequence shown here is derived from an EMBL/GenBank/DDBJ whole genome shotgun (WGS) entry which is preliminary data.</text>
</comment>
<comment type="cofactor">
    <cofactor evidence="7">
        <name>heme</name>
        <dbReference type="ChEBI" id="CHEBI:30413"/>
    </cofactor>
</comment>
<dbReference type="Gene3D" id="1.10.630.10">
    <property type="entry name" value="Cytochrome P450"/>
    <property type="match status" value="1"/>
</dbReference>
<dbReference type="PRINTS" id="PR00463">
    <property type="entry name" value="EP450I"/>
</dbReference>
<accession>A0A2G2WYJ5</accession>
<keyword evidence="3 7" id="KW-0479">Metal-binding</keyword>
<keyword evidence="5 7" id="KW-0408">Iron</keyword>
<dbReference type="Pfam" id="PF00067">
    <property type="entry name" value="p450"/>
    <property type="match status" value="1"/>
</dbReference>
<evidence type="ECO:0000256" key="7">
    <source>
        <dbReference type="PIRSR" id="PIRSR602401-1"/>
    </source>
</evidence>
<organism evidence="9 10">
    <name type="scientific">Capsicum baccatum</name>
    <name type="common">Peruvian pepper</name>
    <dbReference type="NCBI Taxonomy" id="33114"/>
    <lineage>
        <taxon>Eukaryota</taxon>
        <taxon>Viridiplantae</taxon>
        <taxon>Streptophyta</taxon>
        <taxon>Embryophyta</taxon>
        <taxon>Tracheophyta</taxon>
        <taxon>Spermatophyta</taxon>
        <taxon>Magnoliopsida</taxon>
        <taxon>eudicotyledons</taxon>
        <taxon>Gunneridae</taxon>
        <taxon>Pentapetalae</taxon>
        <taxon>asterids</taxon>
        <taxon>lamiids</taxon>
        <taxon>Solanales</taxon>
        <taxon>Solanaceae</taxon>
        <taxon>Solanoideae</taxon>
        <taxon>Capsiceae</taxon>
        <taxon>Capsicum</taxon>
    </lineage>
</organism>
<sequence>MALGDLDLEEEDDASEGVPKYAEYLKGVVTNKMKLGDTKIMALTKECSFMVISKMPKNHNDLGSSTLSIQIGESDMAHTLSDLDDWVPIIMRGPFSATRRAIIDVRENTLRGYLNHELILIEVDFLTRSELSLGGVFSTKREIWYFHKTTCHRRIDVDNCRPKAESEIVKMKLRYIFCRGRNLPPSPLSLPIIGHLYLLKSNLYLTLTSLSAKYGPVLYLKLGYNMPVIVVSSPSAVEECLTKNDIIFANRPKTLAGDKFTFNYTVYVWASYGQLWRILRRLTVVELFSSHSLTKTSSLRDQEVGIFIRSLFKFSKSSSNKVDLTNWSFTLFFNLMTKIIAGRHIVNEEDAGKEKGIDTIDKLRGTFLVNISFLNMCDFLPILRWIDYKGLEKKMTLIHYKRNEFLNNLLDEFRQKKIDGLKSNGNMEKKTTLVETLLSFQESEPEFYTDDIIKSIMLVVFVAGTETSSTTIQWVMSLLFAHPEVLHKLRADIDSKVGNKRLLNESDLTMLPYLRCVVNETMRLYPPVPLLLPHYSTEDCTVGGYNVPKHTMLLINAWAVHRDPKVWEEPEKFKPERFEATEGETERFNYKLIPFGMGRRACPGTDMGLRAVSLALGALIQCFDWQIEEEESLEASYNSRMSMQSKSLKAVCTPRQDLVQLLSQL</sequence>
<comment type="similarity">
    <text evidence="1 8">Belongs to the cytochrome P450 family.</text>
</comment>
<gene>
    <name evidence="9" type="ORF">CQW23_09996</name>
</gene>
<evidence type="ECO:0000256" key="6">
    <source>
        <dbReference type="ARBA" id="ARBA00023033"/>
    </source>
</evidence>
<evidence type="ECO:0000256" key="2">
    <source>
        <dbReference type="ARBA" id="ARBA00022617"/>
    </source>
</evidence>
<keyword evidence="2 7" id="KW-0349">Heme</keyword>
<evidence type="ECO:0000313" key="10">
    <source>
        <dbReference type="Proteomes" id="UP000224567"/>
    </source>
</evidence>
<dbReference type="PRINTS" id="PR00385">
    <property type="entry name" value="P450"/>
</dbReference>
<dbReference type="InterPro" id="IPR002401">
    <property type="entry name" value="Cyt_P450_E_grp-I"/>
</dbReference>
<dbReference type="STRING" id="33114.A0A2G2WYJ5"/>
<dbReference type="Proteomes" id="UP000224567">
    <property type="component" value="Unassembled WGS sequence"/>
</dbReference>
<dbReference type="InterPro" id="IPR050651">
    <property type="entry name" value="Plant_Cytochrome_P450_Monoox"/>
</dbReference>